<evidence type="ECO:0000256" key="2">
    <source>
        <dbReference type="ARBA" id="ARBA00022679"/>
    </source>
</evidence>
<keyword evidence="1" id="KW-0328">Glycosyltransferase</keyword>
<keyword evidence="2" id="KW-0808">Transferase</keyword>
<dbReference type="EMBL" id="JADOEL010000002">
    <property type="protein sequence ID" value="MBF8176686.1"/>
    <property type="molecule type" value="Genomic_DNA"/>
</dbReference>
<evidence type="ECO:0000313" key="5">
    <source>
        <dbReference type="EMBL" id="MBF8176686.1"/>
    </source>
</evidence>
<dbReference type="Gene3D" id="3.40.50.2000">
    <property type="entry name" value="Glycogen Phosphorylase B"/>
    <property type="match status" value="2"/>
</dbReference>
<feature type="domain" description="Glycosyl transferase family 1" evidence="3">
    <location>
        <begin position="183"/>
        <end position="348"/>
    </location>
</feature>
<comment type="caution">
    <text evidence="5">The sequence shown here is derived from an EMBL/GenBank/DDBJ whole genome shotgun (WGS) entry which is preliminary data.</text>
</comment>
<dbReference type="Proteomes" id="UP000657372">
    <property type="component" value="Unassembled WGS sequence"/>
</dbReference>
<evidence type="ECO:0000256" key="1">
    <source>
        <dbReference type="ARBA" id="ARBA00022676"/>
    </source>
</evidence>
<dbReference type="SUPFAM" id="SSF53756">
    <property type="entry name" value="UDP-Glycosyltransferase/glycogen phosphorylase"/>
    <property type="match status" value="1"/>
</dbReference>
<dbReference type="Pfam" id="PF00534">
    <property type="entry name" value="Glycos_transf_1"/>
    <property type="match status" value="1"/>
</dbReference>
<keyword evidence="6" id="KW-1185">Reference proteome</keyword>
<accession>A0ABS0EPB8</accession>
<organism evidence="5 6">
    <name type="scientific">Herminiimonas contaminans</name>
    <dbReference type="NCBI Taxonomy" id="1111140"/>
    <lineage>
        <taxon>Bacteria</taxon>
        <taxon>Pseudomonadati</taxon>
        <taxon>Pseudomonadota</taxon>
        <taxon>Betaproteobacteria</taxon>
        <taxon>Burkholderiales</taxon>
        <taxon>Oxalobacteraceae</taxon>
        <taxon>Herminiimonas</taxon>
    </lineage>
</organism>
<name>A0ABS0EPB8_9BURK</name>
<reference evidence="5 6" key="1">
    <citation type="submission" date="2020-11" db="EMBL/GenBank/DDBJ databases">
        <title>WGS of Herminiimonas contaminans strain Marseille-Q4544 isolated from planarians Schmidtea mediterranea.</title>
        <authorList>
            <person name="Kangale L."/>
        </authorList>
    </citation>
    <scope>NUCLEOTIDE SEQUENCE [LARGE SCALE GENOMIC DNA]</scope>
    <source>
        <strain evidence="5 6">Marseille-Q4544</strain>
    </source>
</reference>
<evidence type="ECO:0000259" key="4">
    <source>
        <dbReference type="Pfam" id="PF13439"/>
    </source>
</evidence>
<proteinExistence type="predicted"/>
<evidence type="ECO:0000259" key="3">
    <source>
        <dbReference type="Pfam" id="PF00534"/>
    </source>
</evidence>
<evidence type="ECO:0000313" key="6">
    <source>
        <dbReference type="Proteomes" id="UP000657372"/>
    </source>
</evidence>
<sequence>MPPSTIRIAHLTSAHPRDDVRIFHKECKSLAVAGYEVHLVVADNLGAEQQGGVAIHDVGKRGGRLARVAGATRRVLKQALALDADIYHLHDPELLWVGLVLSMKGKAVIFDAHEDVSLQLLNKPYLTPFILKIAARVYSAVERFACKRLTGVVAATPFIGAKFRTINPDTVEVCNYPILVEFSPSENWDTKPDEVCYVGGLSGVRGIRQIVTAMSSVKSDARLNLAGGFSEADLRIEVQSIPGWERVNEYGVQNRLGVSQIYERSRAGLVTLLPIPNYLDALPVKMFEYMSAGIPVIASNFALWRGIVDENACGLCVDPENPTEIASAIDYLLTHPAEAKQMGDNGRRAVLSRYNWLNEETQLLDFYRYVVSTHVH</sequence>
<dbReference type="PANTHER" id="PTHR12526:SF629">
    <property type="entry name" value="TEICHURONIC ACID BIOSYNTHESIS GLYCOSYLTRANSFERASE TUAH-RELATED"/>
    <property type="match status" value="1"/>
</dbReference>
<gene>
    <name evidence="5" type="ORF">IXC47_03205</name>
</gene>
<dbReference type="PANTHER" id="PTHR12526">
    <property type="entry name" value="GLYCOSYLTRANSFERASE"/>
    <property type="match status" value="1"/>
</dbReference>
<dbReference type="InterPro" id="IPR028098">
    <property type="entry name" value="Glyco_trans_4-like_N"/>
</dbReference>
<dbReference type="Pfam" id="PF13439">
    <property type="entry name" value="Glyco_transf_4"/>
    <property type="match status" value="1"/>
</dbReference>
<protein>
    <submittedName>
        <fullName evidence="5">Glycosyltransferase family 4 protein</fullName>
    </submittedName>
</protein>
<dbReference type="CDD" id="cd03794">
    <property type="entry name" value="GT4_WbuB-like"/>
    <property type="match status" value="1"/>
</dbReference>
<dbReference type="InterPro" id="IPR001296">
    <property type="entry name" value="Glyco_trans_1"/>
</dbReference>
<feature type="domain" description="Glycosyltransferase subfamily 4-like N-terminal" evidence="4">
    <location>
        <begin position="26"/>
        <end position="173"/>
    </location>
</feature>